<dbReference type="EMBL" id="GBRH01185197">
    <property type="protein sequence ID" value="JAE12699.1"/>
    <property type="molecule type" value="Transcribed_RNA"/>
</dbReference>
<organism evidence="1">
    <name type="scientific">Arundo donax</name>
    <name type="common">Giant reed</name>
    <name type="synonym">Donax arundinaceus</name>
    <dbReference type="NCBI Taxonomy" id="35708"/>
    <lineage>
        <taxon>Eukaryota</taxon>
        <taxon>Viridiplantae</taxon>
        <taxon>Streptophyta</taxon>
        <taxon>Embryophyta</taxon>
        <taxon>Tracheophyta</taxon>
        <taxon>Spermatophyta</taxon>
        <taxon>Magnoliopsida</taxon>
        <taxon>Liliopsida</taxon>
        <taxon>Poales</taxon>
        <taxon>Poaceae</taxon>
        <taxon>PACMAD clade</taxon>
        <taxon>Arundinoideae</taxon>
        <taxon>Arundineae</taxon>
        <taxon>Arundo</taxon>
    </lineage>
</organism>
<protein>
    <submittedName>
        <fullName evidence="1">Uncharacterized protein</fullName>
    </submittedName>
</protein>
<sequence>MSSCIGKGGIGTGTGAGGEGNAGAANAVVAHRVRRRQGPCRQAGRVAAEGGCLPHLYDRCSFCSRTVPPTMGRSPRCPLWACFDATLRASTSWSRPGCAPPPRCFSRTRSCACRPGCAKLDSKDKLVCVFCC</sequence>
<dbReference type="AlphaFoldDB" id="A0A0A9FN33"/>
<accession>A0A0A9FN33</accession>
<proteinExistence type="predicted"/>
<reference evidence="1" key="1">
    <citation type="submission" date="2014-09" db="EMBL/GenBank/DDBJ databases">
        <authorList>
            <person name="Magalhaes I.L.F."/>
            <person name="Oliveira U."/>
            <person name="Santos F.R."/>
            <person name="Vidigal T.H.D.A."/>
            <person name="Brescovit A.D."/>
            <person name="Santos A.J."/>
        </authorList>
    </citation>
    <scope>NUCLEOTIDE SEQUENCE</scope>
    <source>
        <tissue evidence="1">Shoot tissue taken approximately 20 cm above the soil surface</tissue>
    </source>
</reference>
<reference evidence="1" key="2">
    <citation type="journal article" date="2015" name="Data Brief">
        <title>Shoot transcriptome of the giant reed, Arundo donax.</title>
        <authorList>
            <person name="Barrero R.A."/>
            <person name="Guerrero F.D."/>
            <person name="Moolhuijzen P."/>
            <person name="Goolsby J.A."/>
            <person name="Tidwell J."/>
            <person name="Bellgard S.E."/>
            <person name="Bellgard M.I."/>
        </authorList>
    </citation>
    <scope>NUCLEOTIDE SEQUENCE</scope>
    <source>
        <tissue evidence="1">Shoot tissue taken approximately 20 cm above the soil surface</tissue>
    </source>
</reference>
<evidence type="ECO:0000313" key="1">
    <source>
        <dbReference type="EMBL" id="JAE12699.1"/>
    </source>
</evidence>
<name>A0A0A9FN33_ARUDO</name>